<reference evidence="2 3" key="1">
    <citation type="submission" date="2015-07" db="EMBL/GenBank/DDBJ databases">
        <authorList>
            <person name="Noorani M."/>
        </authorList>
    </citation>
    <scope>NUCLEOTIDE SEQUENCE [LARGE SCALE GENOMIC DNA]</scope>
    <source>
        <strain evidence="2">LMG728</strain>
    </source>
</reference>
<protein>
    <submittedName>
        <fullName evidence="2">Uncharacterized protein</fullName>
    </submittedName>
</protein>
<name>A0A0K2ZYH8_9XANT</name>
<gene>
    <name evidence="2" type="ORF">XTPLMG728_1872</name>
</gene>
<evidence type="ECO:0000256" key="1">
    <source>
        <dbReference type="SAM" id="MobiDB-lite"/>
    </source>
</evidence>
<dbReference type="RefSeq" id="WP_053840894.1">
    <property type="nucleotide sequence ID" value="NZ_CP076250.1"/>
</dbReference>
<dbReference type="Proteomes" id="UP000041247">
    <property type="component" value="Unassembled WGS sequence"/>
</dbReference>
<proteinExistence type="predicted"/>
<organism evidence="2 3">
    <name type="scientific">Xanthomonas graminis pv. poae</name>
    <dbReference type="NCBI Taxonomy" id="227946"/>
    <lineage>
        <taxon>Bacteria</taxon>
        <taxon>Pseudomonadati</taxon>
        <taxon>Pseudomonadota</taxon>
        <taxon>Gammaproteobacteria</taxon>
        <taxon>Lysobacterales</taxon>
        <taxon>Lysobacteraceae</taxon>
        <taxon>Xanthomonas</taxon>
        <taxon>Xanthomonas translucens group</taxon>
        <taxon>Xanthomonas graminis</taxon>
    </lineage>
</organism>
<accession>A0A0K2ZYH8</accession>
<feature type="region of interest" description="Disordered" evidence="1">
    <location>
        <begin position="51"/>
        <end position="75"/>
    </location>
</feature>
<evidence type="ECO:0000313" key="2">
    <source>
        <dbReference type="EMBL" id="CTP88340.1"/>
    </source>
</evidence>
<dbReference type="EMBL" id="CXOK01000049">
    <property type="protein sequence ID" value="CTP88340.1"/>
    <property type="molecule type" value="Genomic_DNA"/>
</dbReference>
<sequence>MPFAVSRKTWLLLAPAALLLGVVGYRALLLAAAPALPPVAAGAAATPVAMDVPDQDQRRRSSVQAVPATSPERRAALERSPDLYRTAQQLSAAAAQGDADASWLLSRIYDYCAGYAMDPAGYAADTRAIDAAQLPMSARMAVARARVGRRCAGFVPGDGLTRQAIVAQRVRAARGGNLAAEAALLTLGQPLQSSAGYKRHLVERVRASGDPDAYLALAPAMGLAASGDDSLDERIAGTAFTELAWQLAACRLGLDCGPDSELMTRYCANGGICSPDPTQDFSSFVYDAAVPRQGTDTMNEMVNKLVETTATGAGS</sequence>
<evidence type="ECO:0000313" key="3">
    <source>
        <dbReference type="Proteomes" id="UP000041247"/>
    </source>
</evidence>
<dbReference type="AlphaFoldDB" id="A0A0K2ZYH8"/>